<name>A0A1H9SA77_9EURY</name>
<sequence>MGLRLVTYGMASRVDERPSSFEEIDRFDGGVGWIAYPEETMGRASHALEIDGDVWVLDPVDADGIDELFAEFGDVAGVVVMLDRHKRDAAAVADRHDVPVYLPEFFEGVTEELDAPVARFDDELSDTGLQAFPVVDNRFWQEVALYDPTDGTLVVPETVGTVDYFLAGDEHLGVHPMLRLNPPRAALRGVAPERVLVGHGSGIMEGASQTLEDALAGSRKRTPRLYGGIVRDLLPV</sequence>
<dbReference type="InterPro" id="IPR036866">
    <property type="entry name" value="RibonucZ/Hydroxyglut_hydro"/>
</dbReference>
<evidence type="ECO:0008006" key="3">
    <source>
        <dbReference type="Google" id="ProtNLM"/>
    </source>
</evidence>
<protein>
    <recommendedName>
        <fullName evidence="3">Glyoxylase, beta-lactamase superfamily II</fullName>
    </recommendedName>
</protein>
<evidence type="ECO:0000313" key="1">
    <source>
        <dbReference type="EMBL" id="SER81904.1"/>
    </source>
</evidence>
<dbReference type="STRING" id="1186196.SAMN04489841_4651"/>
<dbReference type="Proteomes" id="UP000199114">
    <property type="component" value="Unassembled WGS sequence"/>
</dbReference>
<keyword evidence="2" id="KW-1185">Reference proteome</keyword>
<accession>A0A1H9SA77</accession>
<gene>
    <name evidence="1" type="ORF">SAMN04489841_4651</name>
</gene>
<evidence type="ECO:0000313" key="2">
    <source>
        <dbReference type="Proteomes" id="UP000199114"/>
    </source>
</evidence>
<dbReference type="EMBL" id="FOFD01000008">
    <property type="protein sequence ID" value="SER81904.1"/>
    <property type="molecule type" value="Genomic_DNA"/>
</dbReference>
<dbReference type="SUPFAM" id="SSF56281">
    <property type="entry name" value="Metallo-hydrolase/oxidoreductase"/>
    <property type="match status" value="1"/>
</dbReference>
<reference evidence="2" key="1">
    <citation type="submission" date="2016-10" db="EMBL/GenBank/DDBJ databases">
        <authorList>
            <person name="Varghese N."/>
            <person name="Submissions S."/>
        </authorList>
    </citation>
    <scope>NUCLEOTIDE SEQUENCE [LARGE SCALE GENOMIC DNA]</scope>
    <source>
        <strain evidence="2">DSM 25055</strain>
    </source>
</reference>
<organism evidence="1 2">
    <name type="scientific">Natrinema salaciae</name>
    <dbReference type="NCBI Taxonomy" id="1186196"/>
    <lineage>
        <taxon>Archaea</taxon>
        <taxon>Methanobacteriati</taxon>
        <taxon>Methanobacteriota</taxon>
        <taxon>Stenosarchaea group</taxon>
        <taxon>Halobacteria</taxon>
        <taxon>Halobacteriales</taxon>
        <taxon>Natrialbaceae</taxon>
        <taxon>Natrinema</taxon>
    </lineage>
</organism>
<proteinExistence type="predicted"/>
<dbReference type="AlphaFoldDB" id="A0A1H9SA77"/>
<dbReference type="Gene3D" id="3.60.15.10">
    <property type="entry name" value="Ribonuclease Z/Hydroxyacylglutathione hydrolase-like"/>
    <property type="match status" value="1"/>
</dbReference>